<evidence type="ECO:0000256" key="3">
    <source>
        <dbReference type="ARBA" id="ARBA00022490"/>
    </source>
</evidence>
<dbReference type="InterPro" id="IPR013154">
    <property type="entry name" value="ADH-like_N"/>
</dbReference>
<dbReference type="GO" id="GO:0008270">
    <property type="term" value="F:zinc ion binding"/>
    <property type="evidence" value="ECO:0007669"/>
    <property type="project" value="InterPro"/>
</dbReference>
<dbReference type="InterPro" id="IPR051603">
    <property type="entry name" value="Zinc-ADH_QOR/CCCR"/>
</dbReference>
<evidence type="ECO:0000259" key="6">
    <source>
        <dbReference type="SMART" id="SM00829"/>
    </source>
</evidence>
<dbReference type="GO" id="GO:0016491">
    <property type="term" value="F:oxidoreductase activity"/>
    <property type="evidence" value="ECO:0007669"/>
    <property type="project" value="InterPro"/>
</dbReference>
<comment type="subcellular location">
    <subcellularLocation>
        <location evidence="1">Cytoplasm</location>
    </subcellularLocation>
</comment>
<accession>A0A7Y7B282</accession>
<comment type="caution">
    <text evidence="7">The sequence shown here is derived from an EMBL/GenBank/DDBJ whole genome shotgun (WGS) entry which is preliminary data.</text>
</comment>
<feature type="domain" description="Enoyl reductase (ER)" evidence="6">
    <location>
        <begin position="13"/>
        <end position="309"/>
    </location>
</feature>
<comment type="subunit">
    <text evidence="2">Homotetramer.</text>
</comment>
<keyword evidence="3" id="KW-0963">Cytoplasm</keyword>
<evidence type="ECO:0000256" key="2">
    <source>
        <dbReference type="ARBA" id="ARBA00011881"/>
    </source>
</evidence>
<dbReference type="InterPro" id="IPR011032">
    <property type="entry name" value="GroES-like_sf"/>
</dbReference>
<keyword evidence="5" id="KW-0694">RNA-binding</keyword>
<evidence type="ECO:0000256" key="5">
    <source>
        <dbReference type="ARBA" id="ARBA00022884"/>
    </source>
</evidence>
<sequence length="312" mass="31981">MTKIKAIAFGTYGSADVLHPVEIDLPVPGPGQVRIAVRSAGVNPIDHKIRSGDMAALVQVEFPCVPGREASGVVEAVGDGVTGVQAGDAVLGPTVTGAYAERALADASRLVAKPVSMPWEEAAALPVAAETAWRALELLELREGETLLVHGAAGGVGTMAVQFARARDIHVIGTASEANHAYLRGLGAHPVVYGEGLADRVRELAPDGVHAALDAAGKGDAVGVSVELTGGPDRVVTIADSQGALRHGVRFSSGAEPGASRTVPALTAALGLFESGILQLPIHRLYPLSEAAEAQRESERGHLTGKIVLAVV</sequence>
<dbReference type="CDD" id="cd05289">
    <property type="entry name" value="MDR_like_2"/>
    <property type="match status" value="1"/>
</dbReference>
<dbReference type="Gene3D" id="3.90.180.10">
    <property type="entry name" value="Medium-chain alcohol dehydrogenases, catalytic domain"/>
    <property type="match status" value="1"/>
</dbReference>
<keyword evidence="8" id="KW-1185">Reference proteome</keyword>
<dbReference type="SUPFAM" id="SSF50129">
    <property type="entry name" value="GroES-like"/>
    <property type="match status" value="1"/>
</dbReference>
<name>A0A7Y7B282_STRMO</name>
<dbReference type="SUPFAM" id="SSF51735">
    <property type="entry name" value="NAD(P)-binding Rossmann-fold domains"/>
    <property type="match status" value="1"/>
</dbReference>
<dbReference type="Pfam" id="PF13602">
    <property type="entry name" value="ADH_zinc_N_2"/>
    <property type="match status" value="1"/>
</dbReference>
<evidence type="ECO:0000256" key="1">
    <source>
        <dbReference type="ARBA" id="ARBA00004496"/>
    </source>
</evidence>
<dbReference type="InterPro" id="IPR036291">
    <property type="entry name" value="NAD(P)-bd_dom_sf"/>
</dbReference>
<organism evidence="7 8">
    <name type="scientific">Streptomyces morookaense</name>
    <name type="common">Streptoverticillium morookaense</name>
    <dbReference type="NCBI Taxonomy" id="1970"/>
    <lineage>
        <taxon>Bacteria</taxon>
        <taxon>Bacillati</taxon>
        <taxon>Actinomycetota</taxon>
        <taxon>Actinomycetes</taxon>
        <taxon>Kitasatosporales</taxon>
        <taxon>Streptomycetaceae</taxon>
        <taxon>Streptomyces</taxon>
    </lineage>
</organism>
<dbReference type="Proteomes" id="UP000587462">
    <property type="component" value="Unassembled WGS sequence"/>
</dbReference>
<dbReference type="InterPro" id="IPR002364">
    <property type="entry name" value="Quin_OxRdtase/zeta-crystal_CS"/>
</dbReference>
<dbReference type="PROSITE" id="PS01162">
    <property type="entry name" value="QOR_ZETA_CRYSTAL"/>
    <property type="match status" value="1"/>
</dbReference>
<gene>
    <name evidence="7" type="ORF">HG542_08425</name>
</gene>
<dbReference type="PANTHER" id="PTHR44154:SF1">
    <property type="entry name" value="QUINONE OXIDOREDUCTASE"/>
    <property type="match status" value="1"/>
</dbReference>
<dbReference type="InterPro" id="IPR020843">
    <property type="entry name" value="ER"/>
</dbReference>
<evidence type="ECO:0000313" key="7">
    <source>
        <dbReference type="EMBL" id="NVK77691.1"/>
    </source>
</evidence>
<dbReference type="PANTHER" id="PTHR44154">
    <property type="entry name" value="QUINONE OXIDOREDUCTASE"/>
    <property type="match status" value="1"/>
</dbReference>
<dbReference type="Gene3D" id="3.40.50.720">
    <property type="entry name" value="NAD(P)-binding Rossmann-like Domain"/>
    <property type="match status" value="1"/>
</dbReference>
<proteinExistence type="predicted"/>
<dbReference type="GO" id="GO:0003723">
    <property type="term" value="F:RNA binding"/>
    <property type="evidence" value="ECO:0007669"/>
    <property type="project" value="UniProtKB-KW"/>
</dbReference>
<dbReference type="Pfam" id="PF08240">
    <property type="entry name" value="ADH_N"/>
    <property type="match status" value="1"/>
</dbReference>
<evidence type="ECO:0000313" key="8">
    <source>
        <dbReference type="Proteomes" id="UP000587462"/>
    </source>
</evidence>
<dbReference type="SMART" id="SM00829">
    <property type="entry name" value="PKS_ER"/>
    <property type="match status" value="1"/>
</dbReference>
<reference evidence="7 8" key="1">
    <citation type="submission" date="2020-04" db="EMBL/GenBank/DDBJ databases">
        <title>Draft Genome Sequence of Streptomyces morookaense DSM 40503, an 8-azaguanine-producing strain.</title>
        <authorList>
            <person name="Qi J."/>
            <person name="Gao J.-M."/>
        </authorList>
    </citation>
    <scope>NUCLEOTIDE SEQUENCE [LARGE SCALE GENOMIC DNA]</scope>
    <source>
        <strain evidence="7 8">DSM 40503</strain>
    </source>
</reference>
<protein>
    <submittedName>
        <fullName evidence="7">NADP-dependent oxidoreductase</fullName>
    </submittedName>
</protein>
<dbReference type="EMBL" id="JABBXF010000014">
    <property type="protein sequence ID" value="NVK77691.1"/>
    <property type="molecule type" value="Genomic_DNA"/>
</dbReference>
<keyword evidence="4" id="KW-0521">NADP</keyword>
<dbReference type="GO" id="GO:0005737">
    <property type="term" value="C:cytoplasm"/>
    <property type="evidence" value="ECO:0007669"/>
    <property type="project" value="UniProtKB-SubCell"/>
</dbReference>
<evidence type="ECO:0000256" key="4">
    <source>
        <dbReference type="ARBA" id="ARBA00022857"/>
    </source>
</evidence>
<dbReference type="AlphaFoldDB" id="A0A7Y7B282"/>